<keyword evidence="3" id="KW-1185">Reference proteome</keyword>
<dbReference type="AlphaFoldDB" id="A0AAP0E2G0"/>
<protein>
    <submittedName>
        <fullName evidence="2">Uncharacterized protein</fullName>
    </submittedName>
</protein>
<feature type="compositionally biased region" description="Pro residues" evidence="1">
    <location>
        <begin position="83"/>
        <end position="92"/>
    </location>
</feature>
<name>A0AAP0E2G0_9MAGN</name>
<evidence type="ECO:0000313" key="2">
    <source>
        <dbReference type="EMBL" id="KAK9081473.1"/>
    </source>
</evidence>
<evidence type="ECO:0000256" key="1">
    <source>
        <dbReference type="SAM" id="MobiDB-lite"/>
    </source>
</evidence>
<dbReference type="EMBL" id="JBBNAF010000053">
    <property type="protein sequence ID" value="KAK9081473.1"/>
    <property type="molecule type" value="Genomic_DNA"/>
</dbReference>
<proteinExistence type="predicted"/>
<feature type="region of interest" description="Disordered" evidence="1">
    <location>
        <begin position="70"/>
        <end position="92"/>
    </location>
</feature>
<reference evidence="2 3" key="1">
    <citation type="submission" date="2024-01" db="EMBL/GenBank/DDBJ databases">
        <title>Genome assemblies of Stephania.</title>
        <authorList>
            <person name="Yang L."/>
        </authorList>
    </citation>
    <scope>NUCLEOTIDE SEQUENCE [LARGE SCALE GENOMIC DNA]</scope>
    <source>
        <strain evidence="2">YNDBR</strain>
        <tissue evidence="2">Leaf</tissue>
    </source>
</reference>
<accession>A0AAP0E2G0</accession>
<dbReference type="Proteomes" id="UP001420932">
    <property type="component" value="Unassembled WGS sequence"/>
</dbReference>
<sequence>MGSSMRILQGVYQLSQVAQLVHTLKNSHTDPYGCGFEERGGNYEEILLIRSLWRWWRWLHGSDTPDTQIAGDRVRRVSRRKPSPPSPRYSYE</sequence>
<evidence type="ECO:0000313" key="3">
    <source>
        <dbReference type="Proteomes" id="UP001420932"/>
    </source>
</evidence>
<organism evidence="2 3">
    <name type="scientific">Stephania yunnanensis</name>
    <dbReference type="NCBI Taxonomy" id="152371"/>
    <lineage>
        <taxon>Eukaryota</taxon>
        <taxon>Viridiplantae</taxon>
        <taxon>Streptophyta</taxon>
        <taxon>Embryophyta</taxon>
        <taxon>Tracheophyta</taxon>
        <taxon>Spermatophyta</taxon>
        <taxon>Magnoliopsida</taxon>
        <taxon>Ranunculales</taxon>
        <taxon>Menispermaceae</taxon>
        <taxon>Menispermoideae</taxon>
        <taxon>Cissampelideae</taxon>
        <taxon>Stephania</taxon>
    </lineage>
</organism>
<gene>
    <name evidence="2" type="ORF">Syun_030797</name>
</gene>
<comment type="caution">
    <text evidence="2">The sequence shown here is derived from an EMBL/GenBank/DDBJ whole genome shotgun (WGS) entry which is preliminary data.</text>
</comment>